<evidence type="ECO:0000313" key="2">
    <source>
        <dbReference type="Proteomes" id="UP001632038"/>
    </source>
</evidence>
<organism evidence="1 2">
    <name type="scientific">Castilleja foliolosa</name>
    <dbReference type="NCBI Taxonomy" id="1961234"/>
    <lineage>
        <taxon>Eukaryota</taxon>
        <taxon>Viridiplantae</taxon>
        <taxon>Streptophyta</taxon>
        <taxon>Embryophyta</taxon>
        <taxon>Tracheophyta</taxon>
        <taxon>Spermatophyta</taxon>
        <taxon>Magnoliopsida</taxon>
        <taxon>eudicotyledons</taxon>
        <taxon>Gunneridae</taxon>
        <taxon>Pentapetalae</taxon>
        <taxon>asterids</taxon>
        <taxon>lamiids</taxon>
        <taxon>Lamiales</taxon>
        <taxon>Orobanchaceae</taxon>
        <taxon>Pedicularideae</taxon>
        <taxon>Castillejinae</taxon>
        <taxon>Castilleja</taxon>
    </lineage>
</organism>
<dbReference type="AlphaFoldDB" id="A0ABD3DWC3"/>
<comment type="caution">
    <text evidence="1">The sequence shown here is derived from an EMBL/GenBank/DDBJ whole genome shotgun (WGS) entry which is preliminary data.</text>
</comment>
<sequence>MLAAADQVEMAWLQLAKAAVDRRGYGDARHNQTFAVAEMEKHCKVAGLWWRTVAAVGGEKATTYRTAVVGLSALRATISAPGILRFEA</sequence>
<gene>
    <name evidence="1" type="ORF">CASFOL_010340</name>
</gene>
<proteinExistence type="predicted"/>
<protein>
    <submittedName>
        <fullName evidence="1">Uncharacterized protein</fullName>
    </submittedName>
</protein>
<dbReference type="EMBL" id="JAVIJP010000013">
    <property type="protein sequence ID" value="KAL3645160.1"/>
    <property type="molecule type" value="Genomic_DNA"/>
</dbReference>
<name>A0ABD3DWC3_9LAMI</name>
<reference evidence="2" key="1">
    <citation type="journal article" date="2024" name="IScience">
        <title>Strigolactones Initiate the Formation of Haustorium-like Structures in Castilleja.</title>
        <authorList>
            <person name="Buerger M."/>
            <person name="Peterson D."/>
            <person name="Chory J."/>
        </authorList>
    </citation>
    <scope>NUCLEOTIDE SEQUENCE [LARGE SCALE GENOMIC DNA]</scope>
</reference>
<accession>A0ABD3DWC3</accession>
<keyword evidence="2" id="KW-1185">Reference proteome</keyword>
<evidence type="ECO:0000313" key="1">
    <source>
        <dbReference type="EMBL" id="KAL3645160.1"/>
    </source>
</evidence>
<dbReference type="Proteomes" id="UP001632038">
    <property type="component" value="Unassembled WGS sequence"/>
</dbReference>